<dbReference type="EMBL" id="JAUUTY010000004">
    <property type="protein sequence ID" value="KAK1641727.1"/>
    <property type="molecule type" value="Genomic_DNA"/>
</dbReference>
<evidence type="ECO:0000313" key="5">
    <source>
        <dbReference type="EMBL" id="KAK1641723.1"/>
    </source>
</evidence>
<dbReference type="GO" id="GO:0004523">
    <property type="term" value="F:RNA-DNA hybrid ribonuclease activity"/>
    <property type="evidence" value="ECO:0007669"/>
    <property type="project" value="InterPro"/>
</dbReference>
<dbReference type="InterPro" id="IPR012337">
    <property type="entry name" value="RNaseH-like_sf"/>
</dbReference>
<name>A0AAD8PHY6_LOLMU</name>
<dbReference type="InterPro" id="IPR044730">
    <property type="entry name" value="RNase_H-like_dom_plant"/>
</dbReference>
<dbReference type="EMBL" id="JAUUTY010000004">
    <property type="protein sequence ID" value="KAK1641723.1"/>
    <property type="molecule type" value="Genomic_DNA"/>
</dbReference>
<evidence type="ECO:0000313" key="7">
    <source>
        <dbReference type="EMBL" id="KAK1641747.1"/>
    </source>
</evidence>
<proteinExistence type="predicted"/>
<dbReference type="PANTHER" id="PTHR33116:SF86">
    <property type="entry name" value="REVERSE TRANSCRIPTASE DOMAIN-CONTAINING PROTEIN"/>
    <property type="match status" value="1"/>
</dbReference>
<feature type="region of interest" description="Disordered" evidence="1">
    <location>
        <begin position="1"/>
        <end position="39"/>
    </location>
</feature>
<dbReference type="EMBL" id="JAUUTY010001144">
    <property type="protein sequence ID" value="KAK1561411.1"/>
    <property type="molecule type" value="Genomic_DNA"/>
</dbReference>
<dbReference type="PANTHER" id="PTHR33116">
    <property type="entry name" value="REVERSE TRANSCRIPTASE ZINC-BINDING DOMAIN-CONTAINING PROTEIN-RELATED-RELATED"/>
    <property type="match status" value="1"/>
</dbReference>
<dbReference type="Pfam" id="PF13456">
    <property type="entry name" value="RVT_3"/>
    <property type="match status" value="1"/>
</dbReference>
<evidence type="ECO:0000256" key="1">
    <source>
        <dbReference type="SAM" id="MobiDB-lite"/>
    </source>
</evidence>
<dbReference type="InterPro" id="IPR002156">
    <property type="entry name" value="RNaseH_domain"/>
</dbReference>
<feature type="compositionally biased region" description="Basic and acidic residues" evidence="1">
    <location>
        <begin position="16"/>
        <end position="27"/>
    </location>
</feature>
<dbReference type="EMBL" id="JAUUTY010000004">
    <property type="protein sequence ID" value="KAK1641747.1"/>
    <property type="molecule type" value="Genomic_DNA"/>
</dbReference>
<evidence type="ECO:0000259" key="2">
    <source>
        <dbReference type="Pfam" id="PF13456"/>
    </source>
</evidence>
<organism evidence="4 8">
    <name type="scientific">Lolium multiflorum</name>
    <name type="common">Italian ryegrass</name>
    <name type="synonym">Lolium perenne subsp. multiflorum</name>
    <dbReference type="NCBI Taxonomy" id="4521"/>
    <lineage>
        <taxon>Eukaryota</taxon>
        <taxon>Viridiplantae</taxon>
        <taxon>Streptophyta</taxon>
        <taxon>Embryophyta</taxon>
        <taxon>Tracheophyta</taxon>
        <taxon>Spermatophyta</taxon>
        <taxon>Magnoliopsida</taxon>
        <taxon>Liliopsida</taxon>
        <taxon>Poales</taxon>
        <taxon>Poaceae</taxon>
        <taxon>BOP clade</taxon>
        <taxon>Pooideae</taxon>
        <taxon>Poodae</taxon>
        <taxon>Poeae</taxon>
        <taxon>Poeae Chloroplast Group 2 (Poeae type)</taxon>
        <taxon>Loliodinae</taxon>
        <taxon>Loliinae</taxon>
        <taxon>Lolium</taxon>
    </lineage>
</organism>
<dbReference type="AlphaFoldDB" id="A0AAD8PHY6"/>
<dbReference type="GO" id="GO:0003676">
    <property type="term" value="F:nucleic acid binding"/>
    <property type="evidence" value="ECO:0007669"/>
    <property type="project" value="InterPro"/>
</dbReference>
<comment type="caution">
    <text evidence="4">The sequence shown here is derived from an EMBL/GenBank/DDBJ whole genome shotgun (WGS) entry which is preliminary data.</text>
</comment>
<evidence type="ECO:0000259" key="3">
    <source>
        <dbReference type="Pfam" id="PF13966"/>
    </source>
</evidence>
<keyword evidence="8" id="KW-1185">Reference proteome</keyword>
<dbReference type="Gene3D" id="3.30.420.10">
    <property type="entry name" value="Ribonuclease H-like superfamily/Ribonuclease H"/>
    <property type="match status" value="1"/>
</dbReference>
<feature type="domain" description="RNase H type-1" evidence="2">
    <location>
        <begin position="860"/>
        <end position="980"/>
    </location>
</feature>
<evidence type="ECO:0000313" key="6">
    <source>
        <dbReference type="EMBL" id="KAK1641727.1"/>
    </source>
</evidence>
<dbReference type="SUPFAM" id="SSF53098">
    <property type="entry name" value="Ribonuclease H-like"/>
    <property type="match status" value="1"/>
</dbReference>
<dbReference type="CDD" id="cd06222">
    <property type="entry name" value="RNase_H_like"/>
    <property type="match status" value="1"/>
</dbReference>
<feature type="domain" description="Reverse transcriptase zinc-binding" evidence="3">
    <location>
        <begin position="654"/>
        <end position="750"/>
    </location>
</feature>
<dbReference type="InterPro" id="IPR036397">
    <property type="entry name" value="RNaseH_sf"/>
</dbReference>
<evidence type="ECO:0008006" key="9">
    <source>
        <dbReference type="Google" id="ProtNLM"/>
    </source>
</evidence>
<protein>
    <recommendedName>
        <fullName evidence="9">RNase H type-1 domain-containing protein</fullName>
    </recommendedName>
</protein>
<reference evidence="4" key="1">
    <citation type="submission" date="2023-07" db="EMBL/GenBank/DDBJ databases">
        <title>A chromosome-level genome assembly of Lolium multiflorum.</title>
        <authorList>
            <person name="Chen Y."/>
            <person name="Copetti D."/>
            <person name="Kolliker R."/>
            <person name="Studer B."/>
        </authorList>
    </citation>
    <scope>NUCLEOTIDE SEQUENCE</scope>
    <source>
        <strain evidence="4">02402/16</strain>
        <tissue evidence="4">Leaf</tissue>
    </source>
</reference>
<sequence>MGSESRGWGGVNIRDIPPRRNLMRDETFSGSSRTGGYEASYDKVASASLDNQDANMTNRDLRGKEVGVVEGRPRVGTFSRRTRSAQAALAPAASRAQEIAPNHAPQGVGGRKRGSKQVWVPIPVQVVGDDGLSNDGKRQRKNSVFDRMEVENTRDVTVEPVGSVFNRLEAPARGGGEGQGSSVFQRLDTQSATLRRGAAGTNESPMPQLSWLGVGRGSRRTEGPPVVVFLSETKMRAKAMERLRWSLGFKHGVAVDCVGRSGGLALWWREEVDVSVRPWCLSYIDAKISVGGFSALLRQARAERRIEGVGFGRDSPTITHLLFADDSIVFLEASTSNLEALRSILQIYEASSGQRVNLQKSSIFFGKGCQEGLKGELKEVINIQGEALSEKYLGLPTVVGRSKEGVFKYVSDRSWSKVKGWKGQGLSMEGKETLIKSVLQAVPTFPMGVFRLSKKTCGSLRSIASRFWWGAADGKRKTHWISCSRMGKSKRTGGMGFRHFEDFNQALLAKQAWRLVTNPTSLCARALRGRYCKKVDQLTAECPKGASFTWRSILHGRDLLKQGLVWRIGDGKSVKVWEDNWIPRSGLMRPLGQKSDQNVSRVEELLLSDGAGWDEEKLKDLFFDGDVADILQIPVGRAGTGDYIAWNYTKNGIFTVKSAYHLNRQIQELRRGRPGSSGSCEEHRGWLALWGAEVPGKATIHTWRLIKNGLAVGEELSRRHIKYGVNCVVCGREESLIHRFWGCPHSAEIWAQCRRLTGFPLTNPHRRVRNSSELQGWMLDWLSSLKEKELAVGIMVIYQNWLARNEAREDVKVEDPQSIARRSIHLVDEWANSRTVSSVSEEHRVTEAWLPPDAGWLKANADGAFLKESETGGCGVVIRDHHGEFLLGASRFLRSVSDPERAELLACKLALELARDRRVEKICLESDCLAAITKLRSNDMDRSIHGPLVEEIKDLLKSFGEFSVCHSRRSSNGVAHCLAQVGCMNKVCNTWMDHPPELIVNLLAQEGAS</sequence>
<dbReference type="Proteomes" id="UP001231189">
    <property type="component" value="Unassembled WGS sequence"/>
</dbReference>
<evidence type="ECO:0000313" key="8">
    <source>
        <dbReference type="Proteomes" id="UP001231189"/>
    </source>
</evidence>
<dbReference type="Pfam" id="PF13966">
    <property type="entry name" value="zf-RVT"/>
    <property type="match status" value="1"/>
</dbReference>
<accession>A0AAD8PHY6</accession>
<gene>
    <name evidence="4" type="ORF">QYE76_016520</name>
    <name evidence="5" type="ORF">QYE76_059528</name>
    <name evidence="6" type="ORF">QYE76_059532</name>
    <name evidence="7" type="ORF">QYE76_059552</name>
</gene>
<evidence type="ECO:0000313" key="4">
    <source>
        <dbReference type="EMBL" id="KAK1561411.1"/>
    </source>
</evidence>
<dbReference type="InterPro" id="IPR026960">
    <property type="entry name" value="RVT-Znf"/>
</dbReference>